<dbReference type="InterPro" id="IPR028584">
    <property type="entry name" value="Cellobiose_2_epim"/>
</dbReference>
<comment type="similarity">
    <text evidence="2">Belongs to the N-acylglucosamine 2-epimerase family.</text>
</comment>
<dbReference type="GO" id="GO:0047736">
    <property type="term" value="F:cellobiose epimerase activity"/>
    <property type="evidence" value="ECO:0007669"/>
    <property type="project" value="UniProtKB-UniRule"/>
</dbReference>
<dbReference type="InParanoid" id="A0A1I1ZFG4"/>
<accession>A0A1I1ZFG4</accession>
<dbReference type="FunCoup" id="A0A1I1ZFG4">
    <property type="interactions" value="6"/>
</dbReference>
<evidence type="ECO:0000256" key="3">
    <source>
        <dbReference type="ARBA" id="ARBA00023235"/>
    </source>
</evidence>
<dbReference type="InterPro" id="IPR010819">
    <property type="entry name" value="AGE/CE"/>
</dbReference>
<comment type="catalytic activity">
    <reaction evidence="1 4">
        <text>D-cellobiose = beta-D-glucosyl-(1-&gt;4)-D-mannopyranose</text>
        <dbReference type="Rhea" id="RHEA:23384"/>
        <dbReference type="ChEBI" id="CHEBI:17057"/>
        <dbReference type="ChEBI" id="CHEBI:47931"/>
        <dbReference type="EC" id="5.1.3.11"/>
    </reaction>
</comment>
<comment type="function">
    <text evidence="4">Catalyzes the reversible epimerization of cellobiose to 4-O-beta-D-glucopyranosyl-D-mannose (Glc-Man).</text>
</comment>
<organism evidence="5 6">
    <name type="scientific">Thermophagus xiamenensis</name>
    <dbReference type="NCBI Taxonomy" id="385682"/>
    <lineage>
        <taxon>Bacteria</taxon>
        <taxon>Pseudomonadati</taxon>
        <taxon>Bacteroidota</taxon>
        <taxon>Bacteroidia</taxon>
        <taxon>Marinilabiliales</taxon>
        <taxon>Marinilabiliaceae</taxon>
        <taxon>Thermophagus</taxon>
    </lineage>
</organism>
<evidence type="ECO:0000256" key="2">
    <source>
        <dbReference type="ARBA" id="ARBA00008558"/>
    </source>
</evidence>
<dbReference type="STRING" id="385682.SAMN05444380_10990"/>
<dbReference type="GO" id="GO:0005975">
    <property type="term" value="P:carbohydrate metabolic process"/>
    <property type="evidence" value="ECO:0007669"/>
    <property type="project" value="InterPro"/>
</dbReference>
<sequence length="410" mass="47917">MVEKEQLINEFDKELKNILHFWQTRTIDHQYGGFAGQIDAKGKMVAKADKSLVLNTRILWTFSAAYNFLGNRHYLDLAHRAFDYLIHHFLDKKHGGLFWAVDYKGNVINPRKQIYGQGFGIYAFSEYYKASGKHESLDMAIQLFHLIEKHSFDPQYGGYLEALSREWKTLKDMRLSDKDANLPKSMNTHLHLLEPYSNLLGIWPDNNLKNKLTALLRIFLEKILDKQSYHFNLFFSNDWTVQSGIVSFGHDIEGAWLINEAAILTGNKALINEAKKETLKMVNAVIKDGMAPDYSLYYEHDFKKNQWLKERHWWVQAEALVGLLDAFEHSGIADYFDLFLKVWEYIKRYVIDYKHGEWHELINDNGNPLPSELKAGFWKCPYHNTRALLESMKRIRNIDASYPIVANQSK</sequence>
<evidence type="ECO:0000256" key="1">
    <source>
        <dbReference type="ARBA" id="ARBA00001470"/>
    </source>
</evidence>
<dbReference type="InterPro" id="IPR012341">
    <property type="entry name" value="6hp_glycosidase-like_sf"/>
</dbReference>
<dbReference type="InterPro" id="IPR008928">
    <property type="entry name" value="6-hairpin_glycosidase_sf"/>
</dbReference>
<dbReference type="EMBL" id="FONA01000009">
    <property type="protein sequence ID" value="SFE30405.1"/>
    <property type="molecule type" value="Genomic_DNA"/>
</dbReference>
<comment type="similarity">
    <text evidence="4">Belongs to the cellobiose 2-epimerase family.</text>
</comment>
<dbReference type="OrthoDB" id="5141876at2"/>
<gene>
    <name evidence="5" type="ORF">SAMN05444380_10990</name>
</gene>
<evidence type="ECO:0000256" key="4">
    <source>
        <dbReference type="HAMAP-Rule" id="MF_00929"/>
    </source>
</evidence>
<protein>
    <recommendedName>
        <fullName evidence="4">Cellobiose 2-epimerase</fullName>
        <shortName evidence="4">CE</shortName>
        <ecNumber evidence="4">5.1.3.11</ecNumber>
    </recommendedName>
</protein>
<keyword evidence="6" id="KW-1185">Reference proteome</keyword>
<evidence type="ECO:0000313" key="5">
    <source>
        <dbReference type="EMBL" id="SFE30405.1"/>
    </source>
</evidence>
<name>A0A1I1ZFG4_9BACT</name>
<evidence type="ECO:0000313" key="6">
    <source>
        <dbReference type="Proteomes" id="UP000181976"/>
    </source>
</evidence>
<dbReference type="Gene3D" id="1.50.10.10">
    <property type="match status" value="1"/>
</dbReference>
<dbReference type="AlphaFoldDB" id="A0A1I1ZFG4"/>
<reference evidence="5 6" key="1">
    <citation type="submission" date="2016-10" db="EMBL/GenBank/DDBJ databases">
        <authorList>
            <person name="de Groot N.N."/>
        </authorList>
    </citation>
    <scope>NUCLEOTIDE SEQUENCE [LARGE SCALE GENOMIC DNA]</scope>
    <source>
        <strain evidence="5 6">DSM 19012</strain>
    </source>
</reference>
<dbReference type="PANTHER" id="PTHR15108">
    <property type="entry name" value="N-ACYLGLUCOSAMINE-2-EPIMERASE"/>
    <property type="match status" value="1"/>
</dbReference>
<dbReference type="EC" id="5.1.3.11" evidence="4"/>
<keyword evidence="3 4" id="KW-0413">Isomerase</keyword>
<dbReference type="eggNOG" id="COG2942">
    <property type="taxonomic scope" value="Bacteria"/>
</dbReference>
<dbReference type="HAMAP" id="MF_00929">
    <property type="entry name" value="Cellobiose_2_epim"/>
    <property type="match status" value="1"/>
</dbReference>
<dbReference type="Pfam" id="PF07221">
    <property type="entry name" value="GlcNAc_2-epim"/>
    <property type="match status" value="1"/>
</dbReference>
<dbReference type="SUPFAM" id="SSF48208">
    <property type="entry name" value="Six-hairpin glycosidases"/>
    <property type="match status" value="1"/>
</dbReference>
<proteinExistence type="inferred from homology"/>
<dbReference type="Proteomes" id="UP000181976">
    <property type="component" value="Unassembled WGS sequence"/>
</dbReference>